<reference evidence="6 7" key="1">
    <citation type="journal article" date="2020" name="Microb. Ecol.">
        <title>Ecogenomics of the Marine Benthic Filamentous Cyanobacterium Adonisia.</title>
        <authorList>
            <person name="Walter J.M."/>
            <person name="Coutinho F.H."/>
            <person name="Leomil L."/>
            <person name="Hargreaves P.I."/>
            <person name="Campeao M.E."/>
            <person name="Vieira V.V."/>
            <person name="Silva B.S."/>
            <person name="Fistarol G.O."/>
            <person name="Salomon P.S."/>
            <person name="Sawabe T."/>
            <person name="Mino S."/>
            <person name="Hosokawa M."/>
            <person name="Miyashita H."/>
            <person name="Maruyama F."/>
            <person name="van Verk M.C."/>
            <person name="Dutilh B.E."/>
            <person name="Thompson C.C."/>
            <person name="Thompson F.L."/>
        </authorList>
    </citation>
    <scope>NUCLEOTIDE SEQUENCE [LARGE SCALE GENOMIC DNA]</scope>
    <source>
        <strain evidence="6 7">CCMR0081</strain>
    </source>
</reference>
<evidence type="ECO:0000259" key="5">
    <source>
        <dbReference type="Pfam" id="PF07732"/>
    </source>
</evidence>
<organism evidence="6 7">
    <name type="scientific">Adonisia turfae CCMR0081</name>
    <dbReference type="NCBI Taxonomy" id="2292702"/>
    <lineage>
        <taxon>Bacteria</taxon>
        <taxon>Bacillati</taxon>
        <taxon>Cyanobacteriota</taxon>
        <taxon>Adonisia</taxon>
        <taxon>Adonisia turfae</taxon>
    </lineage>
</organism>
<dbReference type="PANTHER" id="PTHR11709:SF2">
    <property type="entry name" value="MULTICOPPER OXIDASE LPR1"/>
    <property type="match status" value="1"/>
</dbReference>
<keyword evidence="2" id="KW-0560">Oxidoreductase</keyword>
<evidence type="ECO:0000259" key="4">
    <source>
        <dbReference type="Pfam" id="PF07731"/>
    </source>
</evidence>
<dbReference type="InterPro" id="IPR045087">
    <property type="entry name" value="Cu-oxidase_fam"/>
</dbReference>
<evidence type="ECO:0000256" key="1">
    <source>
        <dbReference type="ARBA" id="ARBA00022723"/>
    </source>
</evidence>
<evidence type="ECO:0008006" key="8">
    <source>
        <dbReference type="Google" id="ProtNLM"/>
    </source>
</evidence>
<evidence type="ECO:0000256" key="3">
    <source>
        <dbReference type="SAM" id="SignalP"/>
    </source>
</evidence>
<dbReference type="EMBL" id="QXHD01000004">
    <property type="protein sequence ID" value="NEZ58130.1"/>
    <property type="molecule type" value="Genomic_DNA"/>
</dbReference>
<dbReference type="InterPro" id="IPR011706">
    <property type="entry name" value="Cu-oxidase_C"/>
</dbReference>
<feature type="signal peptide" evidence="3">
    <location>
        <begin position="1"/>
        <end position="27"/>
    </location>
</feature>
<dbReference type="AlphaFoldDB" id="A0A6M0RQH6"/>
<dbReference type="Pfam" id="PF07731">
    <property type="entry name" value="Cu-oxidase_2"/>
    <property type="match status" value="1"/>
</dbReference>
<dbReference type="SUPFAM" id="SSF49503">
    <property type="entry name" value="Cupredoxins"/>
    <property type="match status" value="2"/>
</dbReference>
<evidence type="ECO:0000313" key="7">
    <source>
        <dbReference type="Proteomes" id="UP000481033"/>
    </source>
</evidence>
<gene>
    <name evidence="6" type="ORF">DXZ20_21270</name>
</gene>
<protein>
    <recommendedName>
        <fullName evidence="8">Copper oxidase</fullName>
    </recommendedName>
</protein>
<keyword evidence="3" id="KW-0732">Signal</keyword>
<dbReference type="PROSITE" id="PS00080">
    <property type="entry name" value="MULTICOPPER_OXIDASE2"/>
    <property type="match status" value="1"/>
</dbReference>
<dbReference type="InterPro" id="IPR002355">
    <property type="entry name" value="Cu_oxidase_Cu_BS"/>
</dbReference>
<dbReference type="Proteomes" id="UP000481033">
    <property type="component" value="Unassembled WGS sequence"/>
</dbReference>
<dbReference type="PANTHER" id="PTHR11709">
    <property type="entry name" value="MULTI-COPPER OXIDASE"/>
    <property type="match status" value="1"/>
</dbReference>
<feature type="chain" id="PRO_5027092967" description="Copper oxidase" evidence="3">
    <location>
        <begin position="28"/>
        <end position="832"/>
    </location>
</feature>
<accession>A0A6M0RQH6</accession>
<evidence type="ECO:0000313" key="6">
    <source>
        <dbReference type="EMBL" id="NEZ58130.1"/>
    </source>
</evidence>
<sequence>MKHLPRVLMTLFSVGIFCLCLNSPAWATTESSPSSQYYKQPLTAPAQIQTKLGETGIEATISVDYNIPNNAGYKPGHSSLNPRSIIGPDVVSLRNYTILDVAQGEFTVANLKSKIPILNNKKTWVTDLIGPTLRVKPGDTITLHLINNLPDDREAGYKQWLDQGYRQISKNHPEITFNEYRQYHTRQDYFDEGNVSCIGNGLVSNASCNMTNFHTHGLHDSPMTVPKMKTELAATGQAPETIPEELKYWIGDDVIDSLLPGGNQWDIKIKVPQEHPAGTFWYHPHQHGTTSVDLASGLEGAIIIDDIGPEIPNFNPDQMEKNDGKKVKSLDAILADAGIHDRLLMFQHLPYEAPDGKSACITTTPCEVGWAENGAQDANFAGQTFTGYTLVNGQTYPLIEMASGEIERWRLINGGVAEPLSLSIVQLSTKGIGSLTGTLDALVAPNRLPFLTNTNTNQVVIGTGATTADTWLADTRNFTPRQEDTGISSLPLNIIAYDGITTGQIERHTTCPGISGSSYANCVTMGPGNRVDALVQFPTQGTYLVLKSPNYRYLSNAVAASTEDIAAIITVQGRNTDQVLPPESELLAYANYQYYPPAPKMATVSPTAKYEGHFIFFPAAKTGPAPTHPDETRYINNITFGFAFSCTDESRDKNKWCMATDFSSASELEFDTPEKGLDYEIFTEDMRPIVLTKEALGEWTLKVDDNGTIQSAHPFHIHTNPFYLKEIKTCEKAVTTIKTLKNTAATYQNTYADCTSTTPNRWQDTLLVQPNQISTFRYQPLDYEGSFVFHCHFVDHEDNGMMRWVKVCGKDNIQCIEQEKYGLLPDFTPDDL</sequence>
<keyword evidence="7" id="KW-1185">Reference proteome</keyword>
<feature type="domain" description="Plastocyanin-like" evidence="5">
    <location>
        <begin position="259"/>
        <end position="306"/>
    </location>
</feature>
<name>A0A6M0RQH6_9CYAN</name>
<dbReference type="InterPro" id="IPR008972">
    <property type="entry name" value="Cupredoxin"/>
</dbReference>
<dbReference type="GO" id="GO:0016491">
    <property type="term" value="F:oxidoreductase activity"/>
    <property type="evidence" value="ECO:0007669"/>
    <property type="project" value="UniProtKB-KW"/>
</dbReference>
<dbReference type="Gene3D" id="2.60.40.420">
    <property type="entry name" value="Cupredoxins - blue copper proteins"/>
    <property type="match status" value="3"/>
</dbReference>
<evidence type="ECO:0000256" key="2">
    <source>
        <dbReference type="ARBA" id="ARBA00023002"/>
    </source>
</evidence>
<comment type="caution">
    <text evidence="6">The sequence shown here is derived from an EMBL/GenBank/DDBJ whole genome shotgun (WGS) entry which is preliminary data.</text>
</comment>
<dbReference type="Pfam" id="PF07732">
    <property type="entry name" value="Cu-oxidase_3"/>
    <property type="match status" value="1"/>
</dbReference>
<dbReference type="GO" id="GO:0005507">
    <property type="term" value="F:copper ion binding"/>
    <property type="evidence" value="ECO:0007669"/>
    <property type="project" value="InterPro"/>
</dbReference>
<keyword evidence="1" id="KW-0479">Metal-binding</keyword>
<dbReference type="InterPro" id="IPR011707">
    <property type="entry name" value="Cu-oxidase-like_N"/>
</dbReference>
<feature type="domain" description="Plastocyanin-like" evidence="4">
    <location>
        <begin position="678"/>
        <end position="807"/>
    </location>
</feature>
<proteinExistence type="predicted"/>